<dbReference type="Pfam" id="PF00072">
    <property type="entry name" value="Response_reg"/>
    <property type="match status" value="1"/>
</dbReference>
<feature type="modified residue" description="4-aspartylphosphate" evidence="2">
    <location>
        <position position="52"/>
    </location>
</feature>
<keyword evidence="5" id="KW-1185">Reference proteome</keyword>
<dbReference type="SMART" id="SM00448">
    <property type="entry name" value="REC"/>
    <property type="match status" value="1"/>
</dbReference>
<feature type="domain" description="Response regulatory" evidence="3">
    <location>
        <begin position="3"/>
        <end position="124"/>
    </location>
</feature>
<organism evidence="4 5">
    <name type="scientific">Rhodoplanes roseus</name>
    <dbReference type="NCBI Taxonomy" id="29409"/>
    <lineage>
        <taxon>Bacteria</taxon>
        <taxon>Pseudomonadati</taxon>
        <taxon>Pseudomonadota</taxon>
        <taxon>Alphaproteobacteria</taxon>
        <taxon>Hyphomicrobiales</taxon>
        <taxon>Nitrobacteraceae</taxon>
        <taxon>Rhodoplanes</taxon>
    </lineage>
</organism>
<dbReference type="EMBL" id="NPEX01000015">
    <property type="protein sequence ID" value="RAI45470.1"/>
    <property type="molecule type" value="Genomic_DNA"/>
</dbReference>
<name>A0A327L2Z7_9BRAD</name>
<dbReference type="Proteomes" id="UP000249130">
    <property type="component" value="Unassembled WGS sequence"/>
</dbReference>
<comment type="caution">
    <text evidence="4">The sequence shown here is derived from an EMBL/GenBank/DDBJ whole genome shotgun (WGS) entry which is preliminary data.</text>
</comment>
<evidence type="ECO:0000256" key="2">
    <source>
        <dbReference type="PROSITE-ProRule" id="PRU00169"/>
    </source>
</evidence>
<keyword evidence="1 2" id="KW-0597">Phosphoprotein</keyword>
<protein>
    <recommendedName>
        <fullName evidence="3">Response regulatory domain-containing protein</fullName>
    </recommendedName>
</protein>
<dbReference type="RefSeq" id="WP_111417730.1">
    <property type="nucleotide sequence ID" value="NZ_NPEX01000015.1"/>
</dbReference>
<dbReference type="InterPro" id="IPR011006">
    <property type="entry name" value="CheY-like_superfamily"/>
</dbReference>
<dbReference type="OrthoDB" id="5456285at2"/>
<dbReference type="PANTHER" id="PTHR44591">
    <property type="entry name" value="STRESS RESPONSE REGULATOR PROTEIN 1"/>
    <property type="match status" value="1"/>
</dbReference>
<accession>A0A327L2Z7</accession>
<dbReference type="AlphaFoldDB" id="A0A327L2Z7"/>
<dbReference type="InterPro" id="IPR050595">
    <property type="entry name" value="Bact_response_regulator"/>
</dbReference>
<reference evidence="4 5" key="1">
    <citation type="submission" date="2017-07" db="EMBL/GenBank/DDBJ databases">
        <title>Draft Genome Sequences of Select Purple Nonsulfur Bacteria.</title>
        <authorList>
            <person name="Lasarre B."/>
            <person name="Mckinlay J.B."/>
        </authorList>
    </citation>
    <scope>NUCLEOTIDE SEQUENCE [LARGE SCALE GENOMIC DNA]</scope>
    <source>
        <strain evidence="4 5">DSM 5909</strain>
    </source>
</reference>
<dbReference type="PROSITE" id="PS50110">
    <property type="entry name" value="RESPONSE_REGULATORY"/>
    <property type="match status" value="1"/>
</dbReference>
<dbReference type="SUPFAM" id="SSF52172">
    <property type="entry name" value="CheY-like"/>
    <property type="match status" value="1"/>
</dbReference>
<sequence>MARILIIDDDELIRVSLGLLLESAGHTIVTAATGRAALASLAATEVDLVVCDVFMPDMDGFETLRALKQRAPALPVVVISGDRAPRPDQPSPDFLKMAVDLGATAGLRKPFEPKAVKALVARCLEDAKRTGG</sequence>
<evidence type="ECO:0000256" key="1">
    <source>
        <dbReference type="ARBA" id="ARBA00022553"/>
    </source>
</evidence>
<evidence type="ECO:0000313" key="5">
    <source>
        <dbReference type="Proteomes" id="UP000249130"/>
    </source>
</evidence>
<evidence type="ECO:0000313" key="4">
    <source>
        <dbReference type="EMBL" id="RAI45470.1"/>
    </source>
</evidence>
<dbReference type="Gene3D" id="3.40.50.2300">
    <property type="match status" value="1"/>
</dbReference>
<dbReference type="GO" id="GO:0000160">
    <property type="term" value="P:phosphorelay signal transduction system"/>
    <property type="evidence" value="ECO:0007669"/>
    <property type="project" value="InterPro"/>
</dbReference>
<gene>
    <name evidence="4" type="ORF">CH341_03935</name>
</gene>
<proteinExistence type="predicted"/>
<dbReference type="PANTHER" id="PTHR44591:SF23">
    <property type="entry name" value="CHEY SUBFAMILY"/>
    <property type="match status" value="1"/>
</dbReference>
<dbReference type="InterPro" id="IPR001789">
    <property type="entry name" value="Sig_transdc_resp-reg_receiver"/>
</dbReference>
<evidence type="ECO:0000259" key="3">
    <source>
        <dbReference type="PROSITE" id="PS50110"/>
    </source>
</evidence>